<organism evidence="1">
    <name type="scientific">marine sediment metagenome</name>
    <dbReference type="NCBI Taxonomy" id="412755"/>
    <lineage>
        <taxon>unclassified sequences</taxon>
        <taxon>metagenomes</taxon>
        <taxon>ecological metagenomes</taxon>
    </lineage>
</organism>
<dbReference type="EMBL" id="LAZR01063000">
    <property type="protein sequence ID" value="KKK60377.1"/>
    <property type="molecule type" value="Genomic_DNA"/>
</dbReference>
<comment type="caution">
    <text evidence="1">The sequence shown here is derived from an EMBL/GenBank/DDBJ whole genome shotgun (WGS) entry which is preliminary data.</text>
</comment>
<dbReference type="AlphaFoldDB" id="A0A0F8WU26"/>
<protein>
    <submittedName>
        <fullName evidence="1">Uncharacterized protein</fullName>
    </submittedName>
</protein>
<gene>
    <name evidence="1" type="ORF">LCGC14_3024980</name>
</gene>
<evidence type="ECO:0000313" key="1">
    <source>
        <dbReference type="EMBL" id="KKK60377.1"/>
    </source>
</evidence>
<sequence>PENVEAVNSGLEKGVKFAAAHVVENYITGQSLKRRSGNLARAVDGWLDAPGDGVVGVRPGSAVDDYAWLLGDERKTITPKKGKYLTIPIGENLTGSGVARYSSPRQVPDGFFIRSKKGKLLFCYRKGRPVARAKGAA</sequence>
<feature type="non-terminal residue" evidence="1">
    <location>
        <position position="1"/>
    </location>
</feature>
<proteinExistence type="predicted"/>
<accession>A0A0F8WU26</accession>
<name>A0A0F8WU26_9ZZZZ</name>
<reference evidence="1" key="1">
    <citation type="journal article" date="2015" name="Nature">
        <title>Complex archaea that bridge the gap between prokaryotes and eukaryotes.</title>
        <authorList>
            <person name="Spang A."/>
            <person name="Saw J.H."/>
            <person name="Jorgensen S.L."/>
            <person name="Zaremba-Niedzwiedzka K."/>
            <person name="Martijn J."/>
            <person name="Lind A.E."/>
            <person name="van Eijk R."/>
            <person name="Schleper C."/>
            <person name="Guy L."/>
            <person name="Ettema T.J."/>
        </authorList>
    </citation>
    <scope>NUCLEOTIDE SEQUENCE</scope>
</reference>